<dbReference type="InterPro" id="IPR014756">
    <property type="entry name" value="Ig_E-set"/>
</dbReference>
<evidence type="ECO:0000259" key="4">
    <source>
        <dbReference type="Pfam" id="PF09118"/>
    </source>
</evidence>
<accession>A0A8T0H8T2</accession>
<keyword evidence="6" id="KW-1185">Reference proteome</keyword>
<feature type="chain" id="PRO_5035856522" description="Galactose oxidase" evidence="2">
    <location>
        <begin position="35"/>
        <end position="562"/>
    </location>
</feature>
<evidence type="ECO:0000259" key="3">
    <source>
        <dbReference type="Pfam" id="PF07250"/>
    </source>
</evidence>
<evidence type="ECO:0008006" key="7">
    <source>
        <dbReference type="Google" id="ProtNLM"/>
    </source>
</evidence>
<dbReference type="Proteomes" id="UP000822688">
    <property type="component" value="Chromosome 7"/>
</dbReference>
<dbReference type="PANTHER" id="PTHR32208:SF21">
    <property type="entry name" value="LOW QUALITY PROTEIN: ALDEHYDE OXIDASE GLOX-LIKE"/>
    <property type="match status" value="1"/>
</dbReference>
<dbReference type="SUPFAM" id="SSF81296">
    <property type="entry name" value="E set domains"/>
    <property type="match status" value="1"/>
</dbReference>
<dbReference type="InterPro" id="IPR011043">
    <property type="entry name" value="Gal_Oxase/kelch_b-propeller"/>
</dbReference>
<organism evidence="5 6">
    <name type="scientific">Ceratodon purpureus</name>
    <name type="common">Fire moss</name>
    <name type="synonym">Dicranum purpureum</name>
    <dbReference type="NCBI Taxonomy" id="3225"/>
    <lineage>
        <taxon>Eukaryota</taxon>
        <taxon>Viridiplantae</taxon>
        <taxon>Streptophyta</taxon>
        <taxon>Embryophyta</taxon>
        <taxon>Bryophyta</taxon>
        <taxon>Bryophytina</taxon>
        <taxon>Bryopsida</taxon>
        <taxon>Dicranidae</taxon>
        <taxon>Pseudoditrichales</taxon>
        <taxon>Ditrichaceae</taxon>
        <taxon>Ceratodon</taxon>
    </lineage>
</organism>
<comment type="caution">
    <text evidence="5">The sequence shown here is derived from an EMBL/GenBank/DDBJ whole genome shotgun (WGS) entry which is preliminary data.</text>
</comment>
<dbReference type="InterPro" id="IPR015202">
    <property type="entry name" value="GO-like_E_set"/>
</dbReference>
<dbReference type="CDD" id="cd02851">
    <property type="entry name" value="E_set_GO_C"/>
    <property type="match status" value="1"/>
</dbReference>
<gene>
    <name evidence="5" type="ORF">KC19_7G120200</name>
</gene>
<dbReference type="Gene3D" id="2.130.10.80">
    <property type="entry name" value="Galactose oxidase/kelch, beta-propeller"/>
    <property type="match status" value="1"/>
</dbReference>
<dbReference type="Pfam" id="PF09118">
    <property type="entry name" value="GO-like_E_set"/>
    <property type="match status" value="1"/>
</dbReference>
<feature type="domain" description="Glyoxal oxidase N-terminal" evidence="3">
    <location>
        <begin position="59"/>
        <end position="448"/>
    </location>
</feature>
<evidence type="ECO:0000313" key="5">
    <source>
        <dbReference type="EMBL" id="KAG0567235.1"/>
    </source>
</evidence>
<name>A0A8T0H8T2_CERPU</name>
<dbReference type="InterPro" id="IPR009880">
    <property type="entry name" value="Glyoxal_oxidase_N"/>
</dbReference>
<evidence type="ECO:0000256" key="1">
    <source>
        <dbReference type="ARBA" id="ARBA00022729"/>
    </source>
</evidence>
<dbReference type="Pfam" id="PF07250">
    <property type="entry name" value="Glyoxal_oxid_N"/>
    <property type="match status" value="1"/>
</dbReference>
<dbReference type="SUPFAM" id="SSF50965">
    <property type="entry name" value="Galactose oxidase, central domain"/>
    <property type="match status" value="1"/>
</dbReference>
<dbReference type="InterPro" id="IPR037293">
    <property type="entry name" value="Gal_Oxidase_central_sf"/>
</dbReference>
<keyword evidence="1 2" id="KW-0732">Signal</keyword>
<sequence>MGHDHTLLRSSVRCPLPSMSIRLAVALLLMGVVAREGQTVLAQTGTWQVLVKNSGLSSMHTAVTHMNTVVFLERTNQGATSLLLPDGKCRNDPSDQYLKKDCYAHSSVMNLANNAIRPLMILTDTQCSAGQFMADGDLQQIGGNFNGIRGVRTFTPCPATGKCDWVETATKTQVDRWYSTTQLLPDQRVIVIGGRTVPSYEFIPAKGLKVQPLQFLKDTLTTDKNGQADNWYPYVHLLPDGTLFIFANTKSIKLNFVTNQVVKEYPILPGGPRNYPSGGSSVMLPLSFVDGFKSVEVLVCGGAAAGAFTIAEGRTKFLACQQTCGRMRVTDAAPKWSVETMPVKRCMGDMLLLPDQNVLIINGAEFGSQSEGRATTPVLTPVLYQTNTPSGRFVTMAASTIPRMYHSTANLLPDGRVMPAGSNSNRVHKYSKVPFPTELRLDAFSPPYLAASQNPKRPTITLSPGSVKLGLTFLVRFAVTDPKTVIGNVDVIINNSPFTTHSYSQGLRMLKLQTTAPKAVAGGLFEVTVTAPPNANVAPNAYYMCWVVNQKTPSKAAWIRLT</sequence>
<evidence type="ECO:0000313" key="6">
    <source>
        <dbReference type="Proteomes" id="UP000822688"/>
    </source>
</evidence>
<evidence type="ECO:0000256" key="2">
    <source>
        <dbReference type="SAM" id="SignalP"/>
    </source>
</evidence>
<protein>
    <recommendedName>
        <fullName evidence="7">Galactose oxidase</fullName>
    </recommendedName>
</protein>
<dbReference type="EMBL" id="CM026428">
    <property type="protein sequence ID" value="KAG0567235.1"/>
    <property type="molecule type" value="Genomic_DNA"/>
</dbReference>
<feature type="domain" description="Galactose oxidase-like Early set" evidence="4">
    <location>
        <begin position="457"/>
        <end position="560"/>
    </location>
</feature>
<dbReference type="InterPro" id="IPR013783">
    <property type="entry name" value="Ig-like_fold"/>
</dbReference>
<dbReference type="Gene3D" id="2.60.40.10">
    <property type="entry name" value="Immunoglobulins"/>
    <property type="match status" value="1"/>
</dbReference>
<dbReference type="PANTHER" id="PTHR32208">
    <property type="entry name" value="SECRETED PROTEIN-RELATED"/>
    <property type="match status" value="1"/>
</dbReference>
<dbReference type="AlphaFoldDB" id="A0A8T0H8T2"/>
<proteinExistence type="predicted"/>
<reference evidence="5" key="1">
    <citation type="submission" date="2020-06" db="EMBL/GenBank/DDBJ databases">
        <title>WGS assembly of Ceratodon purpureus strain R40.</title>
        <authorList>
            <person name="Carey S.B."/>
            <person name="Jenkins J."/>
            <person name="Shu S."/>
            <person name="Lovell J.T."/>
            <person name="Sreedasyam A."/>
            <person name="Maumus F."/>
            <person name="Tiley G.P."/>
            <person name="Fernandez-Pozo N."/>
            <person name="Barry K."/>
            <person name="Chen C."/>
            <person name="Wang M."/>
            <person name="Lipzen A."/>
            <person name="Daum C."/>
            <person name="Saski C.A."/>
            <person name="Payton A.C."/>
            <person name="Mcbreen J.C."/>
            <person name="Conrad R.E."/>
            <person name="Kollar L.M."/>
            <person name="Olsson S."/>
            <person name="Huttunen S."/>
            <person name="Landis J.B."/>
            <person name="Wickett N.J."/>
            <person name="Johnson M.G."/>
            <person name="Rensing S.A."/>
            <person name="Grimwood J."/>
            <person name="Schmutz J."/>
            <person name="Mcdaniel S.F."/>
        </authorList>
    </citation>
    <scope>NUCLEOTIDE SEQUENCE</scope>
    <source>
        <strain evidence="5">R40</strain>
    </source>
</reference>
<feature type="signal peptide" evidence="2">
    <location>
        <begin position="1"/>
        <end position="34"/>
    </location>
</feature>